<evidence type="ECO:0000256" key="11">
    <source>
        <dbReference type="ARBA" id="ARBA00023136"/>
    </source>
</evidence>
<evidence type="ECO:0000256" key="4">
    <source>
        <dbReference type="ARBA" id="ARBA00022519"/>
    </source>
</evidence>
<evidence type="ECO:0000259" key="14">
    <source>
        <dbReference type="Pfam" id="PF00905"/>
    </source>
</evidence>
<dbReference type="GO" id="GO:0016757">
    <property type="term" value="F:glycosyltransferase activity"/>
    <property type="evidence" value="ECO:0007669"/>
    <property type="project" value="UniProtKB-KW"/>
</dbReference>
<evidence type="ECO:0000256" key="13">
    <source>
        <dbReference type="SAM" id="Phobius"/>
    </source>
</evidence>
<accession>A0A0G0C0L3</accession>
<dbReference type="GO" id="GO:0071972">
    <property type="term" value="F:peptidoglycan L,D-transpeptidase activity"/>
    <property type="evidence" value="ECO:0007669"/>
    <property type="project" value="TreeGrafter"/>
</dbReference>
<reference evidence="16 17" key="1">
    <citation type="journal article" date="2015" name="Nature">
        <title>rRNA introns, odd ribosomes, and small enigmatic genomes across a large radiation of phyla.</title>
        <authorList>
            <person name="Brown C.T."/>
            <person name="Hug L.A."/>
            <person name="Thomas B.C."/>
            <person name="Sharon I."/>
            <person name="Castelle C.J."/>
            <person name="Singh A."/>
            <person name="Wilkins M.J."/>
            <person name="Williams K.H."/>
            <person name="Banfield J.F."/>
        </authorList>
    </citation>
    <scope>NUCLEOTIDE SEQUENCE [LARGE SCALE GENOMIC DNA]</scope>
</reference>
<evidence type="ECO:0000259" key="15">
    <source>
        <dbReference type="Pfam" id="PF03717"/>
    </source>
</evidence>
<dbReference type="GO" id="GO:0005886">
    <property type="term" value="C:plasma membrane"/>
    <property type="evidence" value="ECO:0007669"/>
    <property type="project" value="UniProtKB-SubCell"/>
</dbReference>
<organism evidence="16 17">
    <name type="scientific">candidate division WS6 bacterium GW2011_GWC1_33_20</name>
    <dbReference type="NCBI Taxonomy" id="1619089"/>
    <lineage>
        <taxon>Bacteria</taxon>
        <taxon>Candidatus Dojkabacteria</taxon>
    </lineage>
</organism>
<dbReference type="GO" id="GO:0009002">
    <property type="term" value="F:serine-type D-Ala-D-Ala carboxypeptidase activity"/>
    <property type="evidence" value="ECO:0007669"/>
    <property type="project" value="InterPro"/>
</dbReference>
<dbReference type="InterPro" id="IPR017790">
    <property type="entry name" value="Penicillin-binding_protein_2"/>
</dbReference>
<dbReference type="SUPFAM" id="SSF56519">
    <property type="entry name" value="Penicillin binding protein dimerisation domain"/>
    <property type="match status" value="1"/>
</dbReference>
<dbReference type="InterPro" id="IPR005311">
    <property type="entry name" value="PBP_dimer"/>
</dbReference>
<comment type="caution">
    <text evidence="16">The sequence shown here is derived from an EMBL/GenBank/DDBJ whole genome shotgun (WGS) entry which is preliminary data.</text>
</comment>
<keyword evidence="6 13" id="KW-0812">Transmembrane</keyword>
<evidence type="ECO:0000256" key="2">
    <source>
        <dbReference type="ARBA" id="ARBA00004236"/>
    </source>
</evidence>
<feature type="domain" description="Penicillin-binding protein dimerisation" evidence="15">
    <location>
        <begin position="96"/>
        <end position="261"/>
    </location>
</feature>
<evidence type="ECO:0000256" key="12">
    <source>
        <dbReference type="ARBA" id="ARBA00023316"/>
    </source>
</evidence>
<keyword evidence="5" id="KW-0645">Protease</keyword>
<keyword evidence="12" id="KW-0961">Cell wall biogenesis/degradation</keyword>
<dbReference type="Proteomes" id="UP000034302">
    <property type="component" value="Unassembled WGS sequence"/>
</dbReference>
<dbReference type="SUPFAM" id="SSF56601">
    <property type="entry name" value="beta-lactamase/transpeptidase-like"/>
    <property type="match status" value="1"/>
</dbReference>
<dbReference type="InterPro" id="IPR001460">
    <property type="entry name" value="PCN-bd_Tpept"/>
</dbReference>
<evidence type="ECO:0000256" key="8">
    <source>
        <dbReference type="ARBA" id="ARBA00022960"/>
    </source>
</evidence>
<evidence type="ECO:0000256" key="9">
    <source>
        <dbReference type="ARBA" id="ARBA00022984"/>
    </source>
</evidence>
<evidence type="ECO:0000256" key="10">
    <source>
        <dbReference type="ARBA" id="ARBA00022989"/>
    </source>
</evidence>
<dbReference type="EMBL" id="LBOV01000001">
    <property type="protein sequence ID" value="KKP44720.1"/>
    <property type="molecule type" value="Genomic_DNA"/>
</dbReference>
<evidence type="ECO:0000313" key="17">
    <source>
        <dbReference type="Proteomes" id="UP000034302"/>
    </source>
</evidence>
<name>A0A0G0C0L3_9BACT</name>
<gene>
    <name evidence="16" type="ORF">UR34_C0001G0066</name>
</gene>
<dbReference type="GO" id="GO:0006508">
    <property type="term" value="P:proteolysis"/>
    <property type="evidence" value="ECO:0007669"/>
    <property type="project" value="UniProtKB-KW"/>
</dbReference>
<keyword evidence="16" id="KW-0808">Transferase</keyword>
<evidence type="ECO:0000256" key="5">
    <source>
        <dbReference type="ARBA" id="ARBA00022670"/>
    </source>
</evidence>
<evidence type="ECO:0000256" key="3">
    <source>
        <dbReference type="ARBA" id="ARBA00022475"/>
    </source>
</evidence>
<keyword evidence="8" id="KW-0133">Cell shape</keyword>
<keyword evidence="4" id="KW-0997">Cell inner membrane</keyword>
<dbReference type="Gene3D" id="3.40.710.10">
    <property type="entry name" value="DD-peptidase/beta-lactamase superfamily"/>
    <property type="match status" value="1"/>
</dbReference>
<evidence type="ECO:0000256" key="6">
    <source>
        <dbReference type="ARBA" id="ARBA00022692"/>
    </source>
</evidence>
<dbReference type="PANTHER" id="PTHR30627:SF2">
    <property type="entry name" value="PEPTIDOGLYCAN D,D-TRANSPEPTIDASE MRDA"/>
    <property type="match status" value="1"/>
</dbReference>
<proteinExistence type="predicted"/>
<dbReference type="GO" id="GO:0009252">
    <property type="term" value="P:peptidoglycan biosynthetic process"/>
    <property type="evidence" value="ECO:0007669"/>
    <property type="project" value="UniProtKB-KW"/>
</dbReference>
<dbReference type="Gene3D" id="3.30.1390.30">
    <property type="entry name" value="Penicillin-binding protein 2a, domain 3"/>
    <property type="match status" value="1"/>
</dbReference>
<protein>
    <submittedName>
        <fullName evidence="16">Peptidoglycan glycosyltransferase, penicillin-binding protein 2</fullName>
        <ecNumber evidence="16">2.4.1.129</ecNumber>
    </submittedName>
</protein>
<dbReference type="Pfam" id="PF00905">
    <property type="entry name" value="Transpeptidase"/>
    <property type="match status" value="1"/>
</dbReference>
<keyword evidence="10 13" id="KW-1133">Transmembrane helix</keyword>
<dbReference type="InterPro" id="IPR050515">
    <property type="entry name" value="Beta-lactam/transpept"/>
</dbReference>
<dbReference type="PANTHER" id="PTHR30627">
    <property type="entry name" value="PEPTIDOGLYCAN D,D-TRANSPEPTIDASE"/>
    <property type="match status" value="1"/>
</dbReference>
<keyword evidence="16" id="KW-0328">Glycosyltransferase</keyword>
<dbReference type="InterPro" id="IPR012338">
    <property type="entry name" value="Beta-lactam/transpept-like"/>
</dbReference>
<sequence>MPKLYFDEKVNKKVLHKPINSWRGDSSVNLKSRFLTKIVNGNGEKISLSAWNFIYAFVLFGLVFTVLVFSIAKLQIVDGEEMLARSERNKVRITSVKAYRGVIFDSNGEKLVENVPSMNVYVSIEPFIEEEQWESSDTEGNIYDSLSDRVFSIYKDSIYTSKILLARDIDNDMAIKIKSHEQELLGVSIDNGSKRKYIYKDIFTHILGYTGETSAEDIKKYTNLSSGGIVGKLGVERYYEEKLQGTHGKQAEEIDAFGRSVSAEPYMLSEPVSGQNLYLTVNKDVQQKLYELLGEAVTKNSAAGGAAVIEDVNTGEILAIVSYPSYDNNLFIGGISQEDYSKILNDKGNPLLDRALSAQIPPGSTFKTIVAAAGLEAGVITKNSTYVSRSGYTFSNGAPFQEFRNSSYGTLNVVGALTVSSNIFFCELIRDWRMQELVPYLEAFGIGQYTGIDIPGEAPGRLPSPENKIKLANTTSPWLEPVWYPEGDSCNSVIGQGITLTTPIQMSNWIAAIANGGTLNTPHVAKKFVDENGFEYPVEVEPIKREIASKSSLDIVKKGMWETVNGSRGIVGSLSNTGTTVAAKTGTAEFGKQNSKGVYEDTHAWTTGFFPYENPKYSFSLLLEDGGMSSNASAVMRDMISWMVQNGFVK</sequence>
<dbReference type="EC" id="2.4.1.129" evidence="16"/>
<evidence type="ECO:0000313" key="16">
    <source>
        <dbReference type="EMBL" id="KKP44720.1"/>
    </source>
</evidence>
<dbReference type="GO" id="GO:0008658">
    <property type="term" value="F:penicillin binding"/>
    <property type="evidence" value="ECO:0007669"/>
    <property type="project" value="InterPro"/>
</dbReference>
<keyword evidence="9" id="KW-0573">Peptidoglycan synthesis</keyword>
<keyword evidence="3" id="KW-1003">Cell membrane</keyword>
<comment type="subcellular location">
    <subcellularLocation>
        <location evidence="2">Cell membrane</location>
    </subcellularLocation>
    <subcellularLocation>
        <location evidence="1">Membrane</location>
        <topology evidence="1">Single-pass membrane protein</topology>
    </subcellularLocation>
</comment>
<dbReference type="GO" id="GO:0008360">
    <property type="term" value="P:regulation of cell shape"/>
    <property type="evidence" value="ECO:0007669"/>
    <property type="project" value="UniProtKB-KW"/>
</dbReference>
<dbReference type="PATRIC" id="fig|1619089.3.peg.66"/>
<evidence type="ECO:0000256" key="7">
    <source>
        <dbReference type="ARBA" id="ARBA00022801"/>
    </source>
</evidence>
<dbReference type="AlphaFoldDB" id="A0A0G0C0L3"/>
<dbReference type="NCBIfam" id="TIGR03423">
    <property type="entry name" value="pbp2_mrdA"/>
    <property type="match status" value="1"/>
</dbReference>
<keyword evidence="11 13" id="KW-0472">Membrane</keyword>
<feature type="transmembrane region" description="Helical" evidence="13">
    <location>
        <begin position="53"/>
        <end position="72"/>
    </location>
</feature>
<keyword evidence="7" id="KW-0378">Hydrolase</keyword>
<dbReference type="GO" id="GO:0071555">
    <property type="term" value="P:cell wall organization"/>
    <property type="evidence" value="ECO:0007669"/>
    <property type="project" value="UniProtKB-KW"/>
</dbReference>
<dbReference type="Pfam" id="PF03717">
    <property type="entry name" value="PBP_dimer"/>
    <property type="match status" value="1"/>
</dbReference>
<feature type="domain" description="Penicillin-binding protein transpeptidase" evidence="14">
    <location>
        <begin position="305"/>
        <end position="634"/>
    </location>
</feature>
<dbReference type="InterPro" id="IPR036138">
    <property type="entry name" value="PBP_dimer_sf"/>
</dbReference>
<dbReference type="Gene3D" id="3.90.1310.10">
    <property type="entry name" value="Penicillin-binding protein 2a (Domain 2)"/>
    <property type="match status" value="1"/>
</dbReference>
<evidence type="ECO:0000256" key="1">
    <source>
        <dbReference type="ARBA" id="ARBA00004167"/>
    </source>
</evidence>